<dbReference type="SUPFAM" id="SSF52833">
    <property type="entry name" value="Thioredoxin-like"/>
    <property type="match status" value="1"/>
</dbReference>
<name>A0ABS5U5J4_9BACT</name>
<evidence type="ECO:0000259" key="1">
    <source>
        <dbReference type="Pfam" id="PF01323"/>
    </source>
</evidence>
<proteinExistence type="predicted"/>
<comment type="caution">
    <text evidence="2">The sequence shown here is derived from an EMBL/GenBank/DDBJ whole genome shotgun (WGS) entry which is preliminary data.</text>
</comment>
<gene>
    <name evidence="2" type="ORF">KJB30_03980</name>
</gene>
<keyword evidence="3" id="KW-1185">Reference proteome</keyword>
<dbReference type="Proteomes" id="UP000784128">
    <property type="component" value="Unassembled WGS sequence"/>
</dbReference>
<organism evidence="2 3">
    <name type="scientific">Pelotalea chapellei</name>
    <dbReference type="NCBI Taxonomy" id="44671"/>
    <lineage>
        <taxon>Bacteria</taxon>
        <taxon>Pseudomonadati</taxon>
        <taxon>Thermodesulfobacteriota</taxon>
        <taxon>Desulfuromonadia</taxon>
        <taxon>Geobacterales</taxon>
        <taxon>Geobacteraceae</taxon>
        <taxon>Pelotalea</taxon>
    </lineage>
</organism>
<feature type="domain" description="DSBA-like thioredoxin" evidence="1">
    <location>
        <begin position="3"/>
        <end position="175"/>
    </location>
</feature>
<dbReference type="PANTHER" id="PTHR13887">
    <property type="entry name" value="GLUTATHIONE S-TRANSFERASE KAPPA"/>
    <property type="match status" value="1"/>
</dbReference>
<dbReference type="EMBL" id="JAHDYS010000003">
    <property type="protein sequence ID" value="MBT1070931.1"/>
    <property type="molecule type" value="Genomic_DNA"/>
</dbReference>
<evidence type="ECO:0000313" key="3">
    <source>
        <dbReference type="Proteomes" id="UP000784128"/>
    </source>
</evidence>
<accession>A0ABS5U5J4</accession>
<dbReference type="PANTHER" id="PTHR13887:SF41">
    <property type="entry name" value="THIOREDOXIN SUPERFAMILY PROTEIN"/>
    <property type="match status" value="1"/>
</dbReference>
<reference evidence="2 3" key="1">
    <citation type="submission" date="2021-05" db="EMBL/GenBank/DDBJ databases">
        <title>The draft genome of Geobacter chapellei DSM 13688.</title>
        <authorList>
            <person name="Xu Z."/>
            <person name="Masuda Y."/>
            <person name="Itoh H."/>
            <person name="Senoo K."/>
        </authorList>
    </citation>
    <scope>NUCLEOTIDE SEQUENCE [LARGE SCALE GENOMIC DNA]</scope>
    <source>
        <strain evidence="2 3">DSM 13688</strain>
    </source>
</reference>
<protein>
    <submittedName>
        <fullName evidence="2">DsbA family protein</fullName>
    </submittedName>
</protein>
<sequence length="181" mass="20424">MRTDRLQREYGVTLRWTVFPLHPETPEEGMELSELFAGREKEIKEMQARLRQLAAAEGLPLAERTRTSNSRRAQELGKWAEALGKGDLFRKAVYQAYFVDGINIAKLDELVRIAEAVNLSGKEARAVLTAGSFAAAVDTDWERARELRIRSVPSHLCDGKRLVGFSSYDDFVRLIGAEIRS</sequence>
<dbReference type="InterPro" id="IPR001853">
    <property type="entry name" value="DSBA-like_thioredoxin_dom"/>
</dbReference>
<dbReference type="InterPro" id="IPR036249">
    <property type="entry name" value="Thioredoxin-like_sf"/>
</dbReference>
<dbReference type="Gene3D" id="3.40.30.10">
    <property type="entry name" value="Glutaredoxin"/>
    <property type="match status" value="1"/>
</dbReference>
<dbReference type="Pfam" id="PF01323">
    <property type="entry name" value="DSBA"/>
    <property type="match status" value="1"/>
</dbReference>
<evidence type="ECO:0000313" key="2">
    <source>
        <dbReference type="EMBL" id="MBT1070931.1"/>
    </source>
</evidence>